<name>A0A1I9SA10_9CAUD</name>
<evidence type="ECO:0000313" key="2">
    <source>
        <dbReference type="Proteomes" id="UP000224902"/>
    </source>
</evidence>
<sequence length="124" mass="14786">MGISKSFNWDMSFYEEQYQKAEALRLARLEELGLPITWMGHDKAKKEDLEYVKILLDQQYYETAWTRANISRIAYRERDRNHVALGKQYGKASQTIRQLRAELALAKETYRQNISNNARYGWFQ</sequence>
<organism evidence="1 2">
    <name type="scientific">Rhodococcus phage Weasels2</name>
    <dbReference type="NCBI Taxonomy" id="1897437"/>
    <lineage>
        <taxon>Viruses</taxon>
        <taxon>Duplodnaviria</taxon>
        <taxon>Heunggongvirae</taxon>
        <taxon>Uroviricota</taxon>
        <taxon>Caudoviricetes</taxon>
        <taxon>Weaselvirus</taxon>
        <taxon>Weaselvirus weasel</taxon>
    </lineage>
</organism>
<reference evidence="2" key="1">
    <citation type="submission" date="2016-08" db="EMBL/GenBank/DDBJ databases">
        <authorList>
            <person name="Seilhamer J.J."/>
        </authorList>
    </citation>
    <scope>NUCLEOTIDE SEQUENCE [LARGE SCALE GENOMIC DNA]</scope>
</reference>
<dbReference type="Proteomes" id="UP000224902">
    <property type="component" value="Segment"/>
</dbReference>
<keyword evidence="2" id="KW-1185">Reference proteome</keyword>
<protein>
    <submittedName>
        <fullName evidence="1">Uncharacterized protein</fullName>
    </submittedName>
</protein>
<gene>
    <name evidence="1" type="ORF">SEA_WEASELS2_26</name>
</gene>
<accession>A0A1I9SA10</accession>
<evidence type="ECO:0000313" key="1">
    <source>
        <dbReference type="EMBL" id="AOZ63616.1"/>
    </source>
</evidence>
<proteinExistence type="predicted"/>
<dbReference type="EMBL" id="KX774321">
    <property type="protein sequence ID" value="AOZ63616.1"/>
    <property type="molecule type" value="Genomic_DNA"/>
</dbReference>